<protein>
    <submittedName>
        <fullName evidence="2">Uncharacterized protein</fullName>
    </submittedName>
</protein>
<gene>
    <name evidence="2" type="ORF">E2C01_023662</name>
</gene>
<accession>A0A5B7EAF5</accession>
<keyword evidence="3" id="KW-1185">Reference proteome</keyword>
<name>A0A5B7EAF5_PORTR</name>
<dbReference type="EMBL" id="VSRR010002246">
    <property type="protein sequence ID" value="MPC30399.1"/>
    <property type="molecule type" value="Genomic_DNA"/>
</dbReference>
<evidence type="ECO:0000313" key="3">
    <source>
        <dbReference type="Proteomes" id="UP000324222"/>
    </source>
</evidence>
<evidence type="ECO:0000256" key="1">
    <source>
        <dbReference type="SAM" id="SignalP"/>
    </source>
</evidence>
<organism evidence="2 3">
    <name type="scientific">Portunus trituberculatus</name>
    <name type="common">Swimming crab</name>
    <name type="synonym">Neptunus trituberculatus</name>
    <dbReference type="NCBI Taxonomy" id="210409"/>
    <lineage>
        <taxon>Eukaryota</taxon>
        <taxon>Metazoa</taxon>
        <taxon>Ecdysozoa</taxon>
        <taxon>Arthropoda</taxon>
        <taxon>Crustacea</taxon>
        <taxon>Multicrustacea</taxon>
        <taxon>Malacostraca</taxon>
        <taxon>Eumalacostraca</taxon>
        <taxon>Eucarida</taxon>
        <taxon>Decapoda</taxon>
        <taxon>Pleocyemata</taxon>
        <taxon>Brachyura</taxon>
        <taxon>Eubrachyura</taxon>
        <taxon>Portunoidea</taxon>
        <taxon>Portunidae</taxon>
        <taxon>Portuninae</taxon>
        <taxon>Portunus</taxon>
    </lineage>
</organism>
<dbReference type="Proteomes" id="UP000324222">
    <property type="component" value="Unassembled WGS sequence"/>
</dbReference>
<proteinExistence type="predicted"/>
<comment type="caution">
    <text evidence="2">The sequence shown here is derived from an EMBL/GenBank/DDBJ whole genome shotgun (WGS) entry which is preliminary data.</text>
</comment>
<feature type="chain" id="PRO_5022966197" evidence="1">
    <location>
        <begin position="21"/>
        <end position="55"/>
    </location>
</feature>
<evidence type="ECO:0000313" key="2">
    <source>
        <dbReference type="EMBL" id="MPC30399.1"/>
    </source>
</evidence>
<reference evidence="2 3" key="1">
    <citation type="submission" date="2019-05" db="EMBL/GenBank/DDBJ databases">
        <title>Another draft genome of Portunus trituberculatus and its Hox gene families provides insights of decapod evolution.</title>
        <authorList>
            <person name="Jeong J.-H."/>
            <person name="Song I."/>
            <person name="Kim S."/>
            <person name="Choi T."/>
            <person name="Kim D."/>
            <person name="Ryu S."/>
            <person name="Kim W."/>
        </authorList>
    </citation>
    <scope>NUCLEOTIDE SEQUENCE [LARGE SCALE GENOMIC DNA]</scope>
    <source>
        <tissue evidence="2">Muscle</tissue>
    </source>
</reference>
<keyword evidence="1" id="KW-0732">Signal</keyword>
<feature type="signal peptide" evidence="1">
    <location>
        <begin position="1"/>
        <end position="20"/>
    </location>
</feature>
<dbReference type="AlphaFoldDB" id="A0A5B7EAF5"/>
<sequence>MATVLLLNLLTVLFLGSVLSPTLFPLFINDLNQISCLIHSCADDTTLHLSTSLQI</sequence>